<dbReference type="Pfam" id="PF02674">
    <property type="entry name" value="Colicin_V"/>
    <property type="match status" value="1"/>
</dbReference>
<keyword evidence="3 5" id="KW-1133">Transmembrane helix</keyword>
<evidence type="ECO:0000256" key="3">
    <source>
        <dbReference type="ARBA" id="ARBA00022989"/>
    </source>
</evidence>
<keyword evidence="2 5" id="KW-0812">Transmembrane</keyword>
<proteinExistence type="predicted"/>
<protein>
    <submittedName>
        <fullName evidence="6">CvpA family protein</fullName>
    </submittedName>
</protein>
<dbReference type="InterPro" id="IPR003825">
    <property type="entry name" value="Colicin-V_CvpA"/>
</dbReference>
<feature type="transmembrane region" description="Helical" evidence="5">
    <location>
        <begin position="29"/>
        <end position="50"/>
    </location>
</feature>
<dbReference type="PANTHER" id="PTHR37306:SF1">
    <property type="entry name" value="COLICIN V PRODUCTION PROTEIN"/>
    <property type="match status" value="1"/>
</dbReference>
<feature type="transmembrane region" description="Helical" evidence="5">
    <location>
        <begin position="62"/>
        <end position="82"/>
    </location>
</feature>
<sequence>MSVLDIVLTALILFGLVRGLMKGFFVEIASLVALVAGIYGAIHFSNYAATFIDDNSQWDEKTVNIVAFAATFLIIVLVIALAGKALTTLADFAALGIVNKLLGALFGAIKVAVILSVILNVFDNMNRAIPLTDDESIEDSMLYAPIKSLVPAIFPVILEKKNELEEHLEDDDALTEEAPSDLI</sequence>
<dbReference type="OrthoDB" id="9799585at2"/>
<comment type="caution">
    <text evidence="6">The sequence shown here is derived from an EMBL/GenBank/DDBJ whole genome shotgun (WGS) entry which is preliminary data.</text>
</comment>
<dbReference type="PANTHER" id="PTHR37306">
    <property type="entry name" value="COLICIN V PRODUCTION PROTEIN"/>
    <property type="match status" value="1"/>
</dbReference>
<dbReference type="GO" id="GO:0016020">
    <property type="term" value="C:membrane"/>
    <property type="evidence" value="ECO:0007669"/>
    <property type="project" value="UniProtKB-SubCell"/>
</dbReference>
<keyword evidence="4 5" id="KW-0472">Membrane</keyword>
<name>A0A5C7ANM8_9FLAO</name>
<dbReference type="EMBL" id="VORX01000003">
    <property type="protein sequence ID" value="TXE08205.1"/>
    <property type="molecule type" value="Genomic_DNA"/>
</dbReference>
<evidence type="ECO:0000256" key="2">
    <source>
        <dbReference type="ARBA" id="ARBA00022692"/>
    </source>
</evidence>
<dbReference type="AlphaFoldDB" id="A0A5C7ANM8"/>
<reference evidence="6 7" key="1">
    <citation type="submission" date="2019-08" db="EMBL/GenBank/DDBJ databases">
        <title>Genome sequence of Gelidibacter salicanalis IC162T.</title>
        <authorList>
            <person name="Bowman J.P."/>
        </authorList>
    </citation>
    <scope>NUCLEOTIDE SEQUENCE [LARGE SCALE GENOMIC DNA]</scope>
    <source>
        <strain evidence="6 7">IC162</strain>
    </source>
</reference>
<dbReference type="GO" id="GO:0009403">
    <property type="term" value="P:toxin biosynthetic process"/>
    <property type="evidence" value="ECO:0007669"/>
    <property type="project" value="InterPro"/>
</dbReference>
<evidence type="ECO:0000256" key="1">
    <source>
        <dbReference type="ARBA" id="ARBA00004141"/>
    </source>
</evidence>
<evidence type="ECO:0000256" key="4">
    <source>
        <dbReference type="ARBA" id="ARBA00023136"/>
    </source>
</evidence>
<evidence type="ECO:0000313" key="7">
    <source>
        <dbReference type="Proteomes" id="UP000321734"/>
    </source>
</evidence>
<comment type="subcellular location">
    <subcellularLocation>
        <location evidence="1">Membrane</location>
        <topology evidence="1">Multi-pass membrane protein</topology>
    </subcellularLocation>
</comment>
<keyword evidence="7" id="KW-1185">Reference proteome</keyword>
<feature type="transmembrane region" description="Helical" evidence="5">
    <location>
        <begin position="102"/>
        <end position="122"/>
    </location>
</feature>
<gene>
    <name evidence="6" type="ORF">ES711_06765</name>
</gene>
<dbReference type="Proteomes" id="UP000321734">
    <property type="component" value="Unassembled WGS sequence"/>
</dbReference>
<accession>A0A5C7ANM8</accession>
<organism evidence="6 7">
    <name type="scientific">Gelidibacter salicanalis</name>
    <dbReference type="NCBI Taxonomy" id="291193"/>
    <lineage>
        <taxon>Bacteria</taxon>
        <taxon>Pseudomonadati</taxon>
        <taxon>Bacteroidota</taxon>
        <taxon>Flavobacteriia</taxon>
        <taxon>Flavobacteriales</taxon>
        <taxon>Flavobacteriaceae</taxon>
        <taxon>Gelidibacter</taxon>
    </lineage>
</organism>
<evidence type="ECO:0000256" key="5">
    <source>
        <dbReference type="SAM" id="Phobius"/>
    </source>
</evidence>
<dbReference type="RefSeq" id="WP_146891811.1">
    <property type="nucleotide sequence ID" value="NZ_VORX01000003.1"/>
</dbReference>
<evidence type="ECO:0000313" key="6">
    <source>
        <dbReference type="EMBL" id="TXE08205.1"/>
    </source>
</evidence>